<feature type="compositionally biased region" description="Basic and acidic residues" evidence="7">
    <location>
        <begin position="1260"/>
        <end position="1291"/>
    </location>
</feature>
<evidence type="ECO:0000313" key="10">
    <source>
        <dbReference type="EMBL" id="GBG77442.1"/>
    </source>
</evidence>
<dbReference type="Pfam" id="PF00069">
    <property type="entry name" value="Pkinase"/>
    <property type="match status" value="1"/>
</dbReference>
<organism evidence="10 11">
    <name type="scientific">Chara braunii</name>
    <name type="common">Braun's stonewort</name>
    <dbReference type="NCBI Taxonomy" id="69332"/>
    <lineage>
        <taxon>Eukaryota</taxon>
        <taxon>Viridiplantae</taxon>
        <taxon>Streptophyta</taxon>
        <taxon>Charophyceae</taxon>
        <taxon>Charales</taxon>
        <taxon>Characeae</taxon>
        <taxon>Chara</taxon>
    </lineage>
</organism>
<keyword evidence="11" id="KW-1185">Reference proteome</keyword>
<dbReference type="InterPro" id="IPR011009">
    <property type="entry name" value="Kinase-like_dom_sf"/>
</dbReference>
<evidence type="ECO:0000256" key="2">
    <source>
        <dbReference type="ARBA" id="ARBA00022741"/>
    </source>
</evidence>
<dbReference type="PANTHER" id="PTHR47989:SF61">
    <property type="entry name" value="PROTEIN KINASE DOMAIN-CONTAINING PROTEIN"/>
    <property type="match status" value="1"/>
</dbReference>
<comment type="caution">
    <text evidence="10">The sequence shown here is derived from an EMBL/GenBank/DDBJ whole genome shotgun (WGS) entry which is preliminary data.</text>
</comment>
<dbReference type="GO" id="GO:0004672">
    <property type="term" value="F:protein kinase activity"/>
    <property type="evidence" value="ECO:0007669"/>
    <property type="project" value="InterPro"/>
</dbReference>
<feature type="compositionally biased region" description="Basic and acidic residues" evidence="7">
    <location>
        <begin position="1239"/>
        <end position="1251"/>
    </location>
</feature>
<dbReference type="Proteomes" id="UP000265515">
    <property type="component" value="Unassembled WGS sequence"/>
</dbReference>
<evidence type="ECO:0000256" key="6">
    <source>
        <dbReference type="SAM" id="Coils"/>
    </source>
</evidence>
<protein>
    <recommendedName>
        <fullName evidence="9">Protein kinase domain-containing protein</fullName>
    </recommendedName>
</protein>
<keyword evidence="8" id="KW-1133">Transmembrane helix</keyword>
<dbReference type="Gramene" id="GBG77442">
    <property type="protein sequence ID" value="GBG77442"/>
    <property type="gene ID" value="CBR_g23891"/>
</dbReference>
<feature type="region of interest" description="Disordered" evidence="7">
    <location>
        <begin position="199"/>
        <end position="333"/>
    </location>
</feature>
<feature type="region of interest" description="Disordered" evidence="7">
    <location>
        <begin position="157"/>
        <end position="181"/>
    </location>
</feature>
<feature type="compositionally biased region" description="Basic and acidic residues" evidence="7">
    <location>
        <begin position="212"/>
        <end position="235"/>
    </location>
</feature>
<dbReference type="PROSITE" id="PS00108">
    <property type="entry name" value="PROTEIN_KINASE_ST"/>
    <property type="match status" value="1"/>
</dbReference>
<evidence type="ECO:0000256" key="5">
    <source>
        <dbReference type="PROSITE-ProRule" id="PRU10141"/>
    </source>
</evidence>
<dbReference type="STRING" id="69332.A0A388L5C3"/>
<evidence type="ECO:0000256" key="3">
    <source>
        <dbReference type="ARBA" id="ARBA00022777"/>
    </source>
</evidence>
<evidence type="ECO:0000256" key="8">
    <source>
        <dbReference type="SAM" id="Phobius"/>
    </source>
</evidence>
<dbReference type="InterPro" id="IPR017441">
    <property type="entry name" value="Protein_kinase_ATP_BS"/>
</dbReference>
<reference evidence="10 11" key="1">
    <citation type="journal article" date="2018" name="Cell">
        <title>The Chara Genome: Secondary Complexity and Implications for Plant Terrestrialization.</title>
        <authorList>
            <person name="Nishiyama T."/>
            <person name="Sakayama H."/>
            <person name="Vries J.D."/>
            <person name="Buschmann H."/>
            <person name="Saint-Marcoux D."/>
            <person name="Ullrich K.K."/>
            <person name="Haas F.B."/>
            <person name="Vanderstraeten L."/>
            <person name="Becker D."/>
            <person name="Lang D."/>
            <person name="Vosolsobe S."/>
            <person name="Rombauts S."/>
            <person name="Wilhelmsson P.K.I."/>
            <person name="Janitza P."/>
            <person name="Kern R."/>
            <person name="Heyl A."/>
            <person name="Rumpler F."/>
            <person name="Villalobos L.I.A.C."/>
            <person name="Clay J.M."/>
            <person name="Skokan R."/>
            <person name="Toyoda A."/>
            <person name="Suzuki Y."/>
            <person name="Kagoshima H."/>
            <person name="Schijlen E."/>
            <person name="Tajeshwar N."/>
            <person name="Catarino B."/>
            <person name="Hetherington A.J."/>
            <person name="Saltykova A."/>
            <person name="Bonnot C."/>
            <person name="Breuninger H."/>
            <person name="Symeonidi A."/>
            <person name="Radhakrishnan G.V."/>
            <person name="Van Nieuwerburgh F."/>
            <person name="Deforce D."/>
            <person name="Chang C."/>
            <person name="Karol K.G."/>
            <person name="Hedrich R."/>
            <person name="Ulvskov P."/>
            <person name="Glockner G."/>
            <person name="Delwiche C.F."/>
            <person name="Petrasek J."/>
            <person name="Van de Peer Y."/>
            <person name="Friml J."/>
            <person name="Beilby M."/>
            <person name="Dolan L."/>
            <person name="Kohara Y."/>
            <person name="Sugano S."/>
            <person name="Fujiyama A."/>
            <person name="Delaux P.-M."/>
            <person name="Quint M."/>
            <person name="TheiBen G."/>
            <person name="Hagemann M."/>
            <person name="Harholt J."/>
            <person name="Dunand C."/>
            <person name="Zachgo S."/>
            <person name="Langdale J."/>
            <person name="Maumus F."/>
            <person name="Straeten D.V.D."/>
            <person name="Gould S.B."/>
            <person name="Rensing S.A."/>
        </authorList>
    </citation>
    <scope>NUCLEOTIDE SEQUENCE [LARGE SCALE GENOMIC DNA]</scope>
    <source>
        <strain evidence="10 11">S276</strain>
    </source>
</reference>
<dbReference type="EMBL" id="BFEA01000267">
    <property type="protein sequence ID" value="GBG77442.1"/>
    <property type="molecule type" value="Genomic_DNA"/>
</dbReference>
<feature type="transmembrane region" description="Helical" evidence="8">
    <location>
        <begin position="107"/>
        <end position="130"/>
    </location>
</feature>
<feature type="domain" description="Protein kinase" evidence="9">
    <location>
        <begin position="888"/>
        <end position="1167"/>
    </location>
</feature>
<feature type="region of interest" description="Disordered" evidence="7">
    <location>
        <begin position="1215"/>
        <end position="1296"/>
    </location>
</feature>
<name>A0A388L5C3_CHABU</name>
<dbReference type="InterPro" id="IPR011050">
    <property type="entry name" value="Pectin_lyase_fold/virulence"/>
</dbReference>
<feature type="compositionally biased region" description="Basic and acidic residues" evidence="7">
    <location>
        <begin position="288"/>
        <end position="299"/>
    </location>
</feature>
<dbReference type="Gene3D" id="1.10.510.10">
    <property type="entry name" value="Transferase(Phosphotransferase) domain 1"/>
    <property type="match status" value="1"/>
</dbReference>
<evidence type="ECO:0000256" key="1">
    <source>
        <dbReference type="ARBA" id="ARBA00022679"/>
    </source>
</evidence>
<gene>
    <name evidence="10" type="ORF">CBR_g23891</name>
</gene>
<feature type="binding site" evidence="5">
    <location>
        <position position="916"/>
    </location>
    <ligand>
        <name>ATP</name>
        <dbReference type="ChEBI" id="CHEBI:30616"/>
    </ligand>
</feature>
<keyword evidence="1" id="KW-0808">Transferase</keyword>
<proteinExistence type="predicted"/>
<accession>A0A388L5C3</accession>
<keyword evidence="8" id="KW-0812">Transmembrane</keyword>
<feature type="compositionally biased region" description="Polar residues" evidence="7">
    <location>
        <begin position="259"/>
        <end position="272"/>
    </location>
</feature>
<feature type="compositionally biased region" description="Basic and acidic residues" evidence="7">
    <location>
        <begin position="796"/>
        <end position="808"/>
    </location>
</feature>
<dbReference type="SUPFAM" id="SSF56112">
    <property type="entry name" value="Protein kinase-like (PK-like)"/>
    <property type="match status" value="1"/>
</dbReference>
<keyword evidence="2 5" id="KW-0547">Nucleotide-binding</keyword>
<dbReference type="SMART" id="SM00220">
    <property type="entry name" value="S_TKc"/>
    <property type="match status" value="1"/>
</dbReference>
<keyword evidence="8" id="KW-0472">Membrane</keyword>
<keyword evidence="4 5" id="KW-0067">ATP-binding</keyword>
<dbReference type="PROSITE" id="PS50011">
    <property type="entry name" value="PROTEIN_KINASE_DOM"/>
    <property type="match status" value="1"/>
</dbReference>
<sequence length="1570" mass="173702">MTARLDKRLEEKNCLKTKEKSIDESALKDEMEKIRKENEKLRRLLTKGDGESGDDNVSKLQREIADLRRQVLAKKIEEDDIFAMKQEIEQLRISGAAMREDGEKKRVAIRFASRFVLLLVLCVGRSWVWLGGLSVEAHATAKEPVLELSHNGASKRSGLSVRSLRGGEEDSDPGAIGGGGEHKLILSLSPAAAVECDSQPAQWSRSRYGMSESRREIRLRSGESRSRSRSNERTWRLGLPSSASRSRLARTRGVRGSGCISSVTSQTASQSESGGGRRQTEQEEEGDDVARASDGDPGHRLLPFTQSRRMARDAVRTLGGRRQTSRDGSRLYGHWPGDERLYGHWPGDSLQDAFGLSGRLRPRKVMMMSGGGDNGSSHSQVDEDESQPQVQVLEDGTLEVVISDGEHFVQEIQNYENEGTTLKKKTIRVRCDLVLPPVPLRINSSGILTVKGECWQRVCVVRSKSVGSLLLYDGLGKAGDDSVSLTFSNLDFYEVGFEYRHANVKLINCSFVNCRPIDFKHDGDGNLTPATTSNGGGGGGGADRLVKIRGCSFRDNLGGLRLLDMPETVCISHSVFYSMREDDVLVVRTNTFADVQRRLTIFNCTFGSLQRPAGWNTVRIEAVNTASPSLLYARKSTSESNTSATVEGANTTISFLNSTFFDFSRVAVFAGNGTSSPAAEVPYLSLRFCSSTWASHSEIPSLPAGTLATPLSSSILSLPHSLAIFCPLQSTDGVQTANPPETNSSSSSSSSSFSSACAGCTESMAGRCEVGDGDDDKMLFPSAPGLLNPMGPQADRGWDGGRRGEGGQRGEGSNRALATILAVTVPLAAVMVLATAAGAKRWSSRHRQRVIGGRTPTTTVTGSRRDKQHEELLRLRVFTIKELREATTNFTTVVGRGGSAVVYKATLASGELVAVKSLKREHWRNEHEFLHEVCILGRIAHRNLVLLLGYCNEEERYFLVYEFVPNGTLKDHLHQHDVKSSTSAPLLFLDWPKRVRIALEIARALEYLHHLLDPPLVHRDIKPENVLLLQDCVPKVADFGLCRKFNPQEDGSECLLTNPAGTVGYMAPEVFTGFTVTEKVDVFSFGVLLLEIITGKRPFSKDFSLIVWVRKTARDEESAKALADPRLEGAVDSRQLYLLTLLARRCLQRKSTSRPSMLNVARALERIQGMSSNENMENVVRVLERIQGEKRDDSWFTEWCTEDSEWLSALHEPNLHQDNEEADKNDEGQEEDDEEREEEMLCEKEDQGEEKKKKKKKKQKEKEQQLKEGKKYNIMDKNEQEKQQEGEKEDHGEDDTSLGVEAMSAKAVKDIAEVSEVLLKGTTIDQDIVEVDENVLLQDVSEDVVHRPLEGSGCIGEAEWHHLKLVVAEARSERCLRLVGCSDVDLMVTATKLIGTRHGVVVLNHAAFETAIVDAETKSFIRFASKEDGCTPRGVAGLNETQSQELLKLTLEFGGLGDRESVGCLVVNTVVRHKLTGVLDVIHRWDAGLQERRWENVVAFSDEVTNYGLQVNRISCVLLSVSVSVSVSERRRGGLDGRRRDGSRDGSHGDRRRIWLQRDELDVGTGWIIV</sequence>
<dbReference type="Gene3D" id="3.30.200.20">
    <property type="entry name" value="Phosphorylase Kinase, domain 1"/>
    <property type="match status" value="1"/>
</dbReference>
<evidence type="ECO:0000259" key="9">
    <source>
        <dbReference type="PROSITE" id="PS50011"/>
    </source>
</evidence>
<dbReference type="PANTHER" id="PTHR47989">
    <property type="entry name" value="OS01G0750732 PROTEIN"/>
    <property type="match status" value="1"/>
</dbReference>
<feature type="compositionally biased region" description="Low complexity" evidence="7">
    <location>
        <begin position="236"/>
        <end position="246"/>
    </location>
</feature>
<feature type="coiled-coil region" evidence="6">
    <location>
        <begin position="24"/>
        <end position="77"/>
    </location>
</feature>
<dbReference type="GO" id="GO:0005524">
    <property type="term" value="F:ATP binding"/>
    <property type="evidence" value="ECO:0007669"/>
    <property type="project" value="UniProtKB-UniRule"/>
</dbReference>
<feature type="compositionally biased region" description="Acidic residues" evidence="7">
    <location>
        <begin position="1220"/>
        <end position="1238"/>
    </location>
</feature>
<keyword evidence="6" id="KW-0175">Coiled coil</keyword>
<evidence type="ECO:0000256" key="4">
    <source>
        <dbReference type="ARBA" id="ARBA00022840"/>
    </source>
</evidence>
<evidence type="ECO:0000256" key="7">
    <source>
        <dbReference type="SAM" id="MobiDB-lite"/>
    </source>
</evidence>
<keyword evidence="3" id="KW-0418">Kinase</keyword>
<dbReference type="InterPro" id="IPR000719">
    <property type="entry name" value="Prot_kinase_dom"/>
</dbReference>
<dbReference type="SUPFAM" id="SSF51126">
    <property type="entry name" value="Pectin lyase-like"/>
    <property type="match status" value="1"/>
</dbReference>
<evidence type="ECO:0000313" key="11">
    <source>
        <dbReference type="Proteomes" id="UP000265515"/>
    </source>
</evidence>
<dbReference type="InterPro" id="IPR008271">
    <property type="entry name" value="Ser/Thr_kinase_AS"/>
</dbReference>
<dbReference type="PROSITE" id="PS00107">
    <property type="entry name" value="PROTEIN_KINASE_ATP"/>
    <property type="match status" value="1"/>
</dbReference>
<feature type="region of interest" description="Disordered" evidence="7">
    <location>
        <begin position="779"/>
        <end position="813"/>
    </location>
</feature>